<comment type="caution">
    <text evidence="2">The sequence shown here is derived from an EMBL/GenBank/DDBJ whole genome shotgun (WGS) entry which is preliminary data.</text>
</comment>
<keyword evidence="1" id="KW-1133">Transmembrane helix</keyword>
<name>A0A9X3AFN5_9PSEU</name>
<protein>
    <submittedName>
        <fullName evidence="2">Uncharacterized protein</fullName>
    </submittedName>
</protein>
<keyword evidence="3" id="KW-1185">Reference proteome</keyword>
<dbReference type="EMBL" id="JANYMP010000008">
    <property type="protein sequence ID" value="MCS7478952.1"/>
    <property type="molecule type" value="Genomic_DNA"/>
</dbReference>
<evidence type="ECO:0000313" key="2">
    <source>
        <dbReference type="EMBL" id="MCS7478952.1"/>
    </source>
</evidence>
<dbReference type="AlphaFoldDB" id="A0A9X3AFN5"/>
<keyword evidence="1" id="KW-0472">Membrane</keyword>
<accession>A0A9X3AFN5</accession>
<dbReference type="RefSeq" id="WP_259624444.1">
    <property type="nucleotide sequence ID" value="NZ_JANYMP010000008.1"/>
</dbReference>
<feature type="transmembrane region" description="Helical" evidence="1">
    <location>
        <begin position="98"/>
        <end position="115"/>
    </location>
</feature>
<feature type="transmembrane region" description="Helical" evidence="1">
    <location>
        <begin position="43"/>
        <end position="63"/>
    </location>
</feature>
<evidence type="ECO:0000313" key="3">
    <source>
        <dbReference type="Proteomes" id="UP001141259"/>
    </source>
</evidence>
<organism evidence="2 3">
    <name type="scientific">Umezawaea endophytica</name>
    <dbReference type="NCBI Taxonomy" id="1654476"/>
    <lineage>
        <taxon>Bacteria</taxon>
        <taxon>Bacillati</taxon>
        <taxon>Actinomycetota</taxon>
        <taxon>Actinomycetes</taxon>
        <taxon>Pseudonocardiales</taxon>
        <taxon>Pseudonocardiaceae</taxon>
        <taxon>Umezawaea</taxon>
    </lineage>
</organism>
<sequence>MDGRRTAIGAGTGALLGALWWGTRELIASGAVCSTDDFDCLGVGLISMPIAVVLGTLLAWLAFKSLDLTRPAPAAITGAVLTTILMILTIWISVPASAIVTGALGFAIGTAVTGTRRVSETATRD</sequence>
<reference evidence="2" key="1">
    <citation type="submission" date="2022-08" db="EMBL/GenBank/DDBJ databases">
        <authorList>
            <person name="Tistechok S."/>
            <person name="Samborskyy M."/>
            <person name="Roman I."/>
        </authorList>
    </citation>
    <scope>NUCLEOTIDE SEQUENCE</scope>
    <source>
        <strain evidence="2">DSM 103496</strain>
    </source>
</reference>
<keyword evidence="1" id="KW-0812">Transmembrane</keyword>
<gene>
    <name evidence="2" type="ORF">NZH93_18990</name>
</gene>
<evidence type="ECO:0000256" key="1">
    <source>
        <dbReference type="SAM" id="Phobius"/>
    </source>
</evidence>
<proteinExistence type="predicted"/>
<dbReference type="Proteomes" id="UP001141259">
    <property type="component" value="Unassembled WGS sequence"/>
</dbReference>